<evidence type="ECO:0000256" key="5">
    <source>
        <dbReference type="ARBA" id="ARBA00022670"/>
    </source>
</evidence>
<evidence type="ECO:0000256" key="8">
    <source>
        <dbReference type="ARBA" id="ARBA00022801"/>
    </source>
</evidence>
<dbReference type="InterPro" id="IPR003137">
    <property type="entry name" value="PA_domain"/>
</dbReference>
<dbReference type="Pfam" id="PF04389">
    <property type="entry name" value="Peptidase_M28"/>
    <property type="match status" value="1"/>
</dbReference>
<keyword evidence="12" id="KW-0482">Metalloprotease</keyword>
<dbReference type="EMBL" id="JAEPRB010000105">
    <property type="protein sequence ID" value="KAG2221573.1"/>
    <property type="molecule type" value="Genomic_DNA"/>
</dbReference>
<feature type="transmembrane region" description="Helical" evidence="17">
    <location>
        <begin position="62"/>
        <end position="84"/>
    </location>
</feature>
<dbReference type="GO" id="GO:0016020">
    <property type="term" value="C:membrane"/>
    <property type="evidence" value="ECO:0007669"/>
    <property type="project" value="UniProtKB-SubCell"/>
</dbReference>
<dbReference type="InterPro" id="IPR036757">
    <property type="entry name" value="TFR-like_dimer_dom_sf"/>
</dbReference>
<evidence type="ECO:0000256" key="2">
    <source>
        <dbReference type="ARBA" id="ARBA00004606"/>
    </source>
</evidence>
<dbReference type="AlphaFoldDB" id="A0A8H7VM68"/>
<evidence type="ECO:0000256" key="10">
    <source>
        <dbReference type="ARBA" id="ARBA00022968"/>
    </source>
</evidence>
<accession>A0A8H7VM68</accession>
<evidence type="ECO:0000256" key="7">
    <source>
        <dbReference type="ARBA" id="ARBA00022723"/>
    </source>
</evidence>
<dbReference type="InterPro" id="IPR007365">
    <property type="entry name" value="TFR-like_dimer_dom"/>
</dbReference>
<evidence type="ECO:0000256" key="4">
    <source>
        <dbReference type="ARBA" id="ARBA00022645"/>
    </source>
</evidence>
<evidence type="ECO:0000256" key="16">
    <source>
        <dbReference type="SAM" id="MobiDB-lite"/>
    </source>
</evidence>
<dbReference type="InterPro" id="IPR046450">
    <property type="entry name" value="PA_dom_sf"/>
</dbReference>
<dbReference type="Pfam" id="PF02225">
    <property type="entry name" value="PA"/>
    <property type="match status" value="1"/>
</dbReference>
<dbReference type="SUPFAM" id="SSF47672">
    <property type="entry name" value="Transferrin receptor-like dimerisation domain"/>
    <property type="match status" value="1"/>
</dbReference>
<gene>
    <name evidence="21" type="ORF">INT45_002587</name>
</gene>
<dbReference type="InterPro" id="IPR007484">
    <property type="entry name" value="Peptidase_M28"/>
</dbReference>
<dbReference type="Proteomes" id="UP000646827">
    <property type="component" value="Unassembled WGS sequence"/>
</dbReference>
<name>A0A8H7VM68_9FUNG</name>
<evidence type="ECO:0000313" key="22">
    <source>
        <dbReference type="Proteomes" id="UP000646827"/>
    </source>
</evidence>
<dbReference type="GO" id="GO:0006508">
    <property type="term" value="P:proteolysis"/>
    <property type="evidence" value="ECO:0007669"/>
    <property type="project" value="UniProtKB-KW"/>
</dbReference>
<evidence type="ECO:0000313" key="21">
    <source>
        <dbReference type="EMBL" id="KAG2221573.1"/>
    </source>
</evidence>
<evidence type="ECO:0000256" key="11">
    <source>
        <dbReference type="ARBA" id="ARBA00022989"/>
    </source>
</evidence>
<comment type="similarity">
    <text evidence="3">Belongs to the peptidase M28 family. M28B subfamily.</text>
</comment>
<evidence type="ECO:0000256" key="9">
    <source>
        <dbReference type="ARBA" id="ARBA00022833"/>
    </source>
</evidence>
<proteinExistence type="inferred from homology"/>
<comment type="subcellular location">
    <subcellularLocation>
        <location evidence="2">Membrane</location>
        <topology evidence="2">Single-pass type II membrane protein</topology>
    </subcellularLocation>
</comment>
<evidence type="ECO:0000256" key="12">
    <source>
        <dbReference type="ARBA" id="ARBA00023049"/>
    </source>
</evidence>
<evidence type="ECO:0000256" key="15">
    <source>
        <dbReference type="SAM" id="Coils"/>
    </source>
</evidence>
<evidence type="ECO:0000259" key="18">
    <source>
        <dbReference type="Pfam" id="PF02225"/>
    </source>
</evidence>
<feature type="region of interest" description="Disordered" evidence="16">
    <location>
        <begin position="1"/>
        <end position="22"/>
    </location>
</feature>
<evidence type="ECO:0000256" key="1">
    <source>
        <dbReference type="ARBA" id="ARBA00001947"/>
    </source>
</evidence>
<keyword evidence="22" id="KW-1185">Reference proteome</keyword>
<dbReference type="CDD" id="cd02121">
    <property type="entry name" value="PA_GCPII_like"/>
    <property type="match status" value="1"/>
</dbReference>
<evidence type="ECO:0000259" key="19">
    <source>
        <dbReference type="Pfam" id="PF04253"/>
    </source>
</evidence>
<keyword evidence="5" id="KW-0645">Protease</keyword>
<evidence type="ECO:0000256" key="14">
    <source>
        <dbReference type="ARBA" id="ARBA00023180"/>
    </source>
</evidence>
<dbReference type="Gene3D" id="3.40.630.10">
    <property type="entry name" value="Zn peptidases"/>
    <property type="match status" value="1"/>
</dbReference>
<dbReference type="Pfam" id="PF04253">
    <property type="entry name" value="TFR_dimer"/>
    <property type="match status" value="1"/>
</dbReference>
<dbReference type="FunFam" id="3.40.630.10:FF:000009">
    <property type="entry name" value="N-acetylated-alpha-linked acidic dipeptidase 2"/>
    <property type="match status" value="1"/>
</dbReference>
<evidence type="ECO:0000259" key="20">
    <source>
        <dbReference type="Pfam" id="PF04389"/>
    </source>
</evidence>
<dbReference type="Gene3D" id="3.50.30.30">
    <property type="match status" value="1"/>
</dbReference>
<keyword evidence="8" id="KW-0378">Hydrolase</keyword>
<dbReference type="GO" id="GO:0008237">
    <property type="term" value="F:metallopeptidase activity"/>
    <property type="evidence" value="ECO:0007669"/>
    <property type="project" value="UniProtKB-KW"/>
</dbReference>
<evidence type="ECO:0000256" key="3">
    <source>
        <dbReference type="ARBA" id="ARBA00005634"/>
    </source>
</evidence>
<feature type="coiled-coil region" evidence="15">
    <location>
        <begin position="664"/>
        <end position="691"/>
    </location>
</feature>
<feature type="domain" description="Transferrin receptor-like dimerisation" evidence="19">
    <location>
        <begin position="659"/>
        <end position="780"/>
    </location>
</feature>
<dbReference type="InterPro" id="IPR039373">
    <property type="entry name" value="Peptidase_M28B"/>
</dbReference>
<evidence type="ECO:0008006" key="23">
    <source>
        <dbReference type="Google" id="ProtNLM"/>
    </source>
</evidence>
<feature type="domain" description="Peptidase M28" evidence="20">
    <location>
        <begin position="404"/>
        <end position="595"/>
    </location>
</feature>
<comment type="caution">
    <text evidence="21">The sequence shown here is derived from an EMBL/GenBank/DDBJ whole genome shotgun (WGS) entry which is preliminary data.</text>
</comment>
<keyword evidence="11 17" id="KW-1133">Transmembrane helix</keyword>
<protein>
    <recommendedName>
        <fullName evidence="23">Glutamate carboxypeptidase II</fullName>
    </recommendedName>
</protein>
<dbReference type="FunFam" id="3.50.30.30:FF:000008">
    <property type="entry name" value="Glutamate carboxypeptidase 2"/>
    <property type="match status" value="1"/>
</dbReference>
<keyword evidence="14" id="KW-0325">Glycoprotein</keyword>
<keyword evidence="10" id="KW-0735">Signal-anchor</keyword>
<evidence type="ECO:0000256" key="6">
    <source>
        <dbReference type="ARBA" id="ARBA00022692"/>
    </source>
</evidence>
<comment type="cofactor">
    <cofactor evidence="1">
        <name>Zn(2+)</name>
        <dbReference type="ChEBI" id="CHEBI:29105"/>
    </cofactor>
</comment>
<reference evidence="21 22" key="1">
    <citation type="submission" date="2020-12" db="EMBL/GenBank/DDBJ databases">
        <title>Metabolic potential, ecology and presence of endohyphal bacteria is reflected in genomic diversity of Mucoromycotina.</title>
        <authorList>
            <person name="Muszewska A."/>
            <person name="Okrasinska A."/>
            <person name="Steczkiewicz K."/>
            <person name="Drgas O."/>
            <person name="Orlowska M."/>
            <person name="Perlinska-Lenart U."/>
            <person name="Aleksandrzak-Piekarczyk T."/>
            <person name="Szatraj K."/>
            <person name="Zielenkiewicz U."/>
            <person name="Pilsyk S."/>
            <person name="Malc E."/>
            <person name="Mieczkowski P."/>
            <person name="Kruszewska J.S."/>
            <person name="Biernat P."/>
            <person name="Pawlowska J."/>
        </authorList>
    </citation>
    <scope>NUCLEOTIDE SEQUENCE [LARGE SCALE GENOMIC DNA]</scope>
    <source>
        <strain evidence="21 22">CBS 142.35</strain>
    </source>
</reference>
<dbReference type="SUPFAM" id="SSF53187">
    <property type="entry name" value="Zn-dependent exopeptidases"/>
    <property type="match status" value="1"/>
</dbReference>
<dbReference type="SUPFAM" id="SSF52025">
    <property type="entry name" value="PA domain"/>
    <property type="match status" value="1"/>
</dbReference>
<keyword evidence="15" id="KW-0175">Coiled coil</keyword>
<dbReference type="PANTHER" id="PTHR10404">
    <property type="entry name" value="N-ACETYLATED-ALPHA-LINKED ACIDIC DIPEPTIDASE"/>
    <property type="match status" value="1"/>
</dbReference>
<dbReference type="PANTHER" id="PTHR10404:SF46">
    <property type="entry name" value="VACUOLAR PROTEIN SORTING-ASSOCIATED PROTEIN 70"/>
    <property type="match status" value="1"/>
</dbReference>
<dbReference type="GO" id="GO:0004180">
    <property type="term" value="F:carboxypeptidase activity"/>
    <property type="evidence" value="ECO:0007669"/>
    <property type="project" value="UniProtKB-KW"/>
</dbReference>
<keyword evidence="6 17" id="KW-0812">Transmembrane</keyword>
<keyword evidence="13 17" id="KW-0472">Membrane</keyword>
<dbReference type="CDD" id="cd08022">
    <property type="entry name" value="M28_PSMA_like"/>
    <property type="match status" value="1"/>
</dbReference>
<keyword evidence="4" id="KW-0121">Carboxypeptidase</keyword>
<sequence length="781" mass="87115">MATNYTALPQDDPDPASNNNNQSILDKTRQWWNNKNNSNENAPLLDRKRMILEPPKKTTTKIILWVVGAIIAFLVLVAGLAIWIEEESTEPVEHILTTAEKLMLDLPSNDTTREFLKIYSSEAHLAGTDADKRQAEWTRDKFIEFGIEDSKIETYYTLINYPLKRRLALISGPEELQYEAELREDVVDEDETSKNPDVVPTFHGYSKNGSVTGPVVYANYGRLEDFQYLVDQGIDLKGTIALVRYGGSFRGLKVRAAEVYGCVGALVYSDPIDDGPLNKEGYPYTNPAEAYPDGPWRSESSVQRGSVEYLSLITGDPTTPGYASTKDAPRINMEDSPGLPKIPSLPLSYRDALPLLKATQGRGVRGDNDWAGGLKDVDYFSGPTEGDVVLENILEYKITPIWDVIGVIKGSQEPDKAIILGNHRDAWVYGAVDPSSGSASMLELARVFGELLKSGWQPARTIIFASWDQEEYGLVGSTEWVEDNADWLSKEGTVYINVDTAVSGPHFKADASPSLKNLLYEVASNIPDPRTKKTVYEAWSEYTNRTIFPSAQPYVGQLGSGSDFVPFLDHLGIASISLSFDGDYGVYHSNYDSFHWMEKYGDPGFYYHQTMVKVWGLLTLRLADSPILPLHPGDYADALTEYVSRLAVYAEKKKSPFPVLTKAIDKLSKTANKFEKRLRNLEVQVQGYEKLSDLPSHLARRVAKVNDHLTFFERGLLDPEGIQDRTWFKHVVYAPGLWTGYSSQVFPAIADALDAGDDALVKHTEQRAALSVNNARKSLKN</sequence>
<keyword evidence="9" id="KW-0862">Zinc</keyword>
<evidence type="ECO:0000256" key="17">
    <source>
        <dbReference type="SAM" id="Phobius"/>
    </source>
</evidence>
<feature type="domain" description="PA" evidence="18">
    <location>
        <begin position="211"/>
        <end position="279"/>
    </location>
</feature>
<dbReference type="GO" id="GO:0046872">
    <property type="term" value="F:metal ion binding"/>
    <property type="evidence" value="ECO:0007669"/>
    <property type="project" value="UniProtKB-KW"/>
</dbReference>
<keyword evidence="7" id="KW-0479">Metal-binding</keyword>
<dbReference type="OrthoDB" id="5841748at2759"/>
<organism evidence="21 22">
    <name type="scientific">Circinella minor</name>
    <dbReference type="NCBI Taxonomy" id="1195481"/>
    <lineage>
        <taxon>Eukaryota</taxon>
        <taxon>Fungi</taxon>
        <taxon>Fungi incertae sedis</taxon>
        <taxon>Mucoromycota</taxon>
        <taxon>Mucoromycotina</taxon>
        <taxon>Mucoromycetes</taxon>
        <taxon>Mucorales</taxon>
        <taxon>Lichtheimiaceae</taxon>
        <taxon>Circinella</taxon>
    </lineage>
</organism>
<dbReference type="Gene3D" id="1.20.930.40">
    <property type="entry name" value="Transferrin receptor-like, dimerisation domain"/>
    <property type="match status" value="1"/>
</dbReference>
<evidence type="ECO:0000256" key="13">
    <source>
        <dbReference type="ARBA" id="ARBA00023136"/>
    </source>
</evidence>